<keyword evidence="8 15" id="KW-1133">Transmembrane helix</keyword>
<keyword evidence="7 14" id="KW-0862">Zinc</keyword>
<keyword evidence="6 15" id="KW-0256">Endoplasmic reticulum</keyword>
<proteinExistence type="inferred from homology"/>
<dbReference type="HOGENOM" id="CLU_025947_3_3_1"/>
<feature type="active site" description="Proton donor" evidence="13">
    <location>
        <position position="386"/>
    </location>
</feature>
<dbReference type="Pfam" id="PF16491">
    <property type="entry name" value="Peptidase_M48_N"/>
    <property type="match status" value="1"/>
</dbReference>
<dbReference type="AlphaFoldDB" id="A0A067MA36"/>
<name>A0A067MA36_BOTB1</name>
<feature type="transmembrane region" description="Helical" evidence="15">
    <location>
        <begin position="197"/>
        <end position="219"/>
    </location>
</feature>
<dbReference type="InterPro" id="IPR001915">
    <property type="entry name" value="Peptidase_M48"/>
</dbReference>
<feature type="transmembrane region" description="Helical" evidence="15">
    <location>
        <begin position="351"/>
        <end position="373"/>
    </location>
</feature>
<dbReference type="Proteomes" id="UP000027195">
    <property type="component" value="Unassembled WGS sequence"/>
</dbReference>
<keyword evidence="3 15" id="KW-0812">Transmembrane</keyword>
<keyword evidence="2 15" id="KW-0645">Protease</keyword>
<evidence type="ECO:0000256" key="6">
    <source>
        <dbReference type="ARBA" id="ARBA00022824"/>
    </source>
</evidence>
<dbReference type="OrthoDB" id="360839at2759"/>
<feature type="domain" description="CAAX prenyl protease 1 N-terminal" evidence="17">
    <location>
        <begin position="43"/>
        <end position="226"/>
    </location>
</feature>
<comment type="catalytic activity">
    <reaction evidence="11 15">
        <text>Hydrolyzes the peptide bond -P2-(S-farnesyl or geranylgeranyl)C-P1'-P2'-P3'-COOH where P1' and P2' are amino acids with aliphatic side chains and P3' is any C-terminal residue.</text>
        <dbReference type="EC" id="3.4.24.84"/>
    </reaction>
</comment>
<evidence type="ECO:0000256" key="12">
    <source>
        <dbReference type="ARBA" id="ARBA00060927"/>
    </source>
</evidence>
<sequence length="464" mass="53046">MDVLSNIQERLAFISTDPIDWKSLVISFSWSVWAFESYLLIRQYPLYSKEAPPPQLAAHFTPEVFAKSQRYGRDKARFSIVSGFFSQTLDWMLIQYGAQAWAWEAAGKLLHAVGYTGSLEIPQSIFFATILTLMSAIPNLPFSAYNNFVLEEKHGFNKMTPLLFITDTLKGWFIGFVIGAPFLAGFLWIVRWAGDRFIPWLMGFMVSFQMIMVVLYPLVIQPLFNKLSPLPQDELRTRIEALASRLSFPLKHLYVIDGSKRSAHSNAYFYGLPWSKHIVIYDTLIKKTKPEEIEAVLAHELGHWHYSHPSKLLVISQLHLWAIFSVFPPFLRSAPLLRSFGFPADVTANPPILVAFLLFQMVLTPVEAVVGMLMNAVSRRFEWEADRFALELGENDVNQAAGMPDMGERLGNALVGLHVENLSTVWVDKLYSTYHHSHPTLTERLKAMEDYRVRKAKKNPKKEL</sequence>
<dbReference type="GO" id="GO:0071586">
    <property type="term" value="P:CAAX-box protein processing"/>
    <property type="evidence" value="ECO:0007669"/>
    <property type="project" value="UniProtKB-UniRule"/>
</dbReference>
<dbReference type="Gene3D" id="3.30.2010.10">
    <property type="entry name" value="Metalloproteases ('zincins'), catalytic domain"/>
    <property type="match status" value="1"/>
</dbReference>
<evidence type="ECO:0000256" key="14">
    <source>
        <dbReference type="PIRSR" id="PIRSR627057-2"/>
    </source>
</evidence>
<evidence type="ECO:0000256" key="3">
    <source>
        <dbReference type="ARBA" id="ARBA00022692"/>
    </source>
</evidence>
<evidence type="ECO:0000313" key="18">
    <source>
        <dbReference type="EMBL" id="KDQ12633.1"/>
    </source>
</evidence>
<gene>
    <name evidence="18" type="ORF">BOTBODRAFT_34349</name>
</gene>
<dbReference type="InterPro" id="IPR027057">
    <property type="entry name" value="CAXX_Prtase_1"/>
</dbReference>
<feature type="binding site" evidence="14">
    <location>
        <position position="382"/>
    </location>
    <ligand>
        <name>Zn(2+)</name>
        <dbReference type="ChEBI" id="CHEBI:29105"/>
        <note>catalytic</note>
    </ligand>
</feature>
<protein>
    <recommendedName>
        <fullName evidence="15">CAAX prenyl protease</fullName>
        <ecNumber evidence="15">3.4.24.84</ecNumber>
    </recommendedName>
</protein>
<accession>A0A067MA36</accession>
<reference evidence="19" key="1">
    <citation type="journal article" date="2014" name="Proc. Natl. Acad. Sci. U.S.A.">
        <title>Extensive sampling of basidiomycete genomes demonstrates inadequacy of the white-rot/brown-rot paradigm for wood decay fungi.</title>
        <authorList>
            <person name="Riley R."/>
            <person name="Salamov A.A."/>
            <person name="Brown D.W."/>
            <person name="Nagy L.G."/>
            <person name="Floudas D."/>
            <person name="Held B.W."/>
            <person name="Levasseur A."/>
            <person name="Lombard V."/>
            <person name="Morin E."/>
            <person name="Otillar R."/>
            <person name="Lindquist E.A."/>
            <person name="Sun H."/>
            <person name="LaButti K.M."/>
            <person name="Schmutz J."/>
            <person name="Jabbour D."/>
            <person name="Luo H."/>
            <person name="Baker S.E."/>
            <person name="Pisabarro A.G."/>
            <person name="Walton J.D."/>
            <person name="Blanchette R.A."/>
            <person name="Henrissat B."/>
            <person name="Martin F."/>
            <person name="Cullen D."/>
            <person name="Hibbett D.S."/>
            <person name="Grigoriev I.V."/>
        </authorList>
    </citation>
    <scope>NUCLEOTIDE SEQUENCE [LARGE SCALE GENOMIC DNA]</scope>
    <source>
        <strain evidence="19">FD-172 SS1</strain>
    </source>
</reference>
<dbReference type="EMBL" id="KL198049">
    <property type="protein sequence ID" value="KDQ12633.1"/>
    <property type="molecule type" value="Genomic_DNA"/>
</dbReference>
<feature type="transmembrane region" description="Helical" evidence="15">
    <location>
        <begin position="171"/>
        <end position="191"/>
    </location>
</feature>
<dbReference type="FunCoup" id="A0A067MA36">
    <property type="interactions" value="641"/>
</dbReference>
<evidence type="ECO:0000256" key="10">
    <source>
        <dbReference type="ARBA" id="ARBA00023136"/>
    </source>
</evidence>
<keyword evidence="19" id="KW-1185">Reference proteome</keyword>
<dbReference type="Pfam" id="PF01435">
    <property type="entry name" value="Peptidase_M48"/>
    <property type="match status" value="1"/>
</dbReference>
<dbReference type="STRING" id="930990.A0A067MA36"/>
<evidence type="ECO:0000256" key="4">
    <source>
        <dbReference type="ARBA" id="ARBA00022723"/>
    </source>
</evidence>
<comment type="similarity">
    <text evidence="12 15">Belongs to the peptidase M48A family.</text>
</comment>
<evidence type="ECO:0000256" key="9">
    <source>
        <dbReference type="ARBA" id="ARBA00023049"/>
    </source>
</evidence>
<feature type="transmembrane region" description="Helical" evidence="15">
    <location>
        <begin position="125"/>
        <end position="150"/>
    </location>
</feature>
<comment type="function">
    <text evidence="15">Proteolytically removes the C-terminal three residues of farnesylated proteins.</text>
</comment>
<dbReference type="EC" id="3.4.24.84" evidence="15"/>
<evidence type="ECO:0000259" key="17">
    <source>
        <dbReference type="Pfam" id="PF16491"/>
    </source>
</evidence>
<evidence type="ECO:0000259" key="16">
    <source>
        <dbReference type="Pfam" id="PF01435"/>
    </source>
</evidence>
<evidence type="ECO:0000256" key="11">
    <source>
        <dbReference type="ARBA" id="ARBA00044456"/>
    </source>
</evidence>
<evidence type="ECO:0000256" key="5">
    <source>
        <dbReference type="ARBA" id="ARBA00022801"/>
    </source>
</evidence>
<evidence type="ECO:0000256" key="7">
    <source>
        <dbReference type="ARBA" id="ARBA00022833"/>
    </source>
</evidence>
<feature type="transmembrane region" description="Helical" evidence="15">
    <location>
        <begin position="312"/>
        <end position="331"/>
    </location>
</feature>
<dbReference type="GO" id="GO:0046872">
    <property type="term" value="F:metal ion binding"/>
    <property type="evidence" value="ECO:0007669"/>
    <property type="project" value="UniProtKB-UniRule"/>
</dbReference>
<keyword evidence="5 15" id="KW-0378">Hydrolase</keyword>
<dbReference type="InterPro" id="IPR032456">
    <property type="entry name" value="Peptidase_M48_N"/>
</dbReference>
<keyword evidence="10 15" id="KW-0472">Membrane</keyword>
<keyword evidence="9 15" id="KW-0482">Metalloprotease</keyword>
<feature type="binding site" evidence="14">
    <location>
        <position position="299"/>
    </location>
    <ligand>
        <name>Zn(2+)</name>
        <dbReference type="ChEBI" id="CHEBI:29105"/>
        <note>catalytic</note>
    </ligand>
</feature>
<evidence type="ECO:0000313" key="19">
    <source>
        <dbReference type="Proteomes" id="UP000027195"/>
    </source>
</evidence>
<comment type="subcellular location">
    <subcellularLocation>
        <location evidence="1 15">Endoplasmic reticulum membrane</location>
        <topology evidence="1 15">Multi-pass membrane protein</topology>
    </subcellularLocation>
</comment>
<feature type="domain" description="Peptidase M48" evidence="16">
    <location>
        <begin position="229"/>
        <end position="450"/>
    </location>
</feature>
<evidence type="ECO:0000256" key="15">
    <source>
        <dbReference type="RuleBase" id="RU366005"/>
    </source>
</evidence>
<dbReference type="GO" id="GO:0005789">
    <property type="term" value="C:endoplasmic reticulum membrane"/>
    <property type="evidence" value="ECO:0007669"/>
    <property type="project" value="UniProtKB-SubCell"/>
</dbReference>
<feature type="active site" evidence="13">
    <location>
        <position position="300"/>
    </location>
</feature>
<dbReference type="InParanoid" id="A0A067MA36"/>
<dbReference type="CDD" id="cd07343">
    <property type="entry name" value="M48A_Zmpste24p_like"/>
    <property type="match status" value="1"/>
</dbReference>
<evidence type="ECO:0000256" key="1">
    <source>
        <dbReference type="ARBA" id="ARBA00004477"/>
    </source>
</evidence>
<organism evidence="18 19">
    <name type="scientific">Botryobasidium botryosum (strain FD-172 SS1)</name>
    <dbReference type="NCBI Taxonomy" id="930990"/>
    <lineage>
        <taxon>Eukaryota</taxon>
        <taxon>Fungi</taxon>
        <taxon>Dikarya</taxon>
        <taxon>Basidiomycota</taxon>
        <taxon>Agaricomycotina</taxon>
        <taxon>Agaricomycetes</taxon>
        <taxon>Cantharellales</taxon>
        <taxon>Botryobasidiaceae</taxon>
        <taxon>Botryobasidium</taxon>
    </lineage>
</organism>
<feature type="binding site" evidence="14">
    <location>
        <position position="303"/>
    </location>
    <ligand>
        <name>Zn(2+)</name>
        <dbReference type="ChEBI" id="CHEBI:29105"/>
        <note>catalytic</note>
    </ligand>
</feature>
<evidence type="ECO:0000256" key="8">
    <source>
        <dbReference type="ARBA" id="ARBA00022989"/>
    </source>
</evidence>
<comment type="cofactor">
    <cofactor evidence="14 15">
        <name>Zn(2+)</name>
        <dbReference type="ChEBI" id="CHEBI:29105"/>
    </cofactor>
    <text evidence="14 15">Binds 1 zinc ion per subunit.</text>
</comment>
<evidence type="ECO:0000256" key="2">
    <source>
        <dbReference type="ARBA" id="ARBA00022670"/>
    </source>
</evidence>
<keyword evidence="4 14" id="KW-0479">Metal-binding</keyword>
<dbReference type="FunFam" id="3.30.2010.10:FF:000002">
    <property type="entry name" value="CAAX prenyl protease"/>
    <property type="match status" value="1"/>
</dbReference>
<evidence type="ECO:0000256" key="13">
    <source>
        <dbReference type="PIRSR" id="PIRSR627057-1"/>
    </source>
</evidence>
<dbReference type="PANTHER" id="PTHR10120">
    <property type="entry name" value="CAAX PRENYL PROTEASE 1"/>
    <property type="match status" value="1"/>
</dbReference>
<dbReference type="GO" id="GO:0004222">
    <property type="term" value="F:metalloendopeptidase activity"/>
    <property type="evidence" value="ECO:0007669"/>
    <property type="project" value="UniProtKB-UniRule"/>
</dbReference>